<dbReference type="RefSeq" id="WP_044885992.1">
    <property type="nucleotide sequence ID" value="NZ_JYFN01000025.1"/>
</dbReference>
<protein>
    <recommendedName>
        <fullName evidence="3">SnoaL-like domain</fullName>
    </recommendedName>
</protein>
<evidence type="ECO:0000313" key="2">
    <source>
        <dbReference type="Proteomes" id="UP000032545"/>
    </source>
</evidence>
<evidence type="ECO:0008006" key="3">
    <source>
        <dbReference type="Google" id="ProtNLM"/>
    </source>
</evidence>
<name>A0A0D8BEE3_9ACTN</name>
<dbReference type="EMBL" id="JYFN01000025">
    <property type="protein sequence ID" value="KJE22329.1"/>
    <property type="molecule type" value="Genomic_DNA"/>
</dbReference>
<accession>A0A0D8BEE3</accession>
<gene>
    <name evidence="1" type="ORF">FF36_03398</name>
</gene>
<dbReference type="Proteomes" id="UP000032545">
    <property type="component" value="Unassembled WGS sequence"/>
</dbReference>
<reference evidence="1 2" key="2">
    <citation type="journal article" date="2016" name="Genome Announc.">
        <title>Permanent Draft Genome Sequences for Two Variants of Frankia sp. Strain CpI1, the First Frankia Strain Isolated from Root Nodules of Comptonia peregrina.</title>
        <authorList>
            <person name="Oshone R."/>
            <person name="Hurst S.G.IV."/>
            <person name="Abebe-Akele F."/>
            <person name="Simpson S."/>
            <person name="Morris K."/>
            <person name="Thomas W.K."/>
            <person name="Tisa L.S."/>
        </authorList>
    </citation>
    <scope>NUCLEOTIDE SEQUENCE [LARGE SCALE GENOMIC DNA]</scope>
    <source>
        <strain evidence="2">CpI1-S</strain>
    </source>
</reference>
<comment type="caution">
    <text evidence="1">The sequence shown here is derived from an EMBL/GenBank/DDBJ whole genome shotgun (WGS) entry which is preliminary data.</text>
</comment>
<dbReference type="OrthoDB" id="3870905at2"/>
<dbReference type="AlphaFoldDB" id="A0A0D8BEE3"/>
<keyword evidence="2" id="KW-1185">Reference proteome</keyword>
<reference evidence="2" key="1">
    <citation type="submission" date="2015-02" db="EMBL/GenBank/DDBJ databases">
        <title>Draft Genome of Frankia sp. CpI1-S.</title>
        <authorList>
            <person name="Oshone R.T."/>
            <person name="Ngom M."/>
            <person name="Ghodhbane-Gtari F."/>
            <person name="Gtari M."/>
            <person name="Morris K."/>
            <person name="Thomas K."/>
            <person name="Sen A."/>
            <person name="Tisa L.S."/>
        </authorList>
    </citation>
    <scope>NUCLEOTIDE SEQUENCE [LARGE SCALE GENOMIC DNA]</scope>
    <source>
        <strain evidence="2">CpI1-S</strain>
    </source>
</reference>
<dbReference type="PATRIC" id="fig|1502723.3.peg.2829"/>
<evidence type="ECO:0000313" key="1">
    <source>
        <dbReference type="EMBL" id="KJE22329.1"/>
    </source>
</evidence>
<organism evidence="1 2">
    <name type="scientific">Frankia torreyi</name>
    <dbReference type="NCBI Taxonomy" id="1856"/>
    <lineage>
        <taxon>Bacteria</taxon>
        <taxon>Bacillati</taxon>
        <taxon>Actinomycetota</taxon>
        <taxon>Actinomycetes</taxon>
        <taxon>Frankiales</taxon>
        <taxon>Frankiaceae</taxon>
        <taxon>Frankia</taxon>
    </lineage>
</organism>
<proteinExistence type="predicted"/>
<sequence>MTLDEATARELAEKLVVFLETNTPPDGLFTPDVFCDLNVPLWRLQAVGLEESVALRKAGHPVSGRVPRSRFDVTGGGFLLEVEEEWEQGAETWYCRELIRADVTDGAVCALTVYCTGDWDSALVARHAAQVRLARP</sequence>